<dbReference type="Gramene" id="OIT25958">
    <property type="protein sequence ID" value="OIT25958"/>
    <property type="gene ID" value="A4A49_27576"/>
</dbReference>
<comment type="caution">
    <text evidence="2">The sequence shown here is derived from an EMBL/GenBank/DDBJ whole genome shotgun (WGS) entry which is preliminary data.</text>
</comment>
<feature type="signal peptide" evidence="1">
    <location>
        <begin position="1"/>
        <end position="25"/>
    </location>
</feature>
<keyword evidence="3" id="KW-1185">Reference proteome</keyword>
<evidence type="ECO:0000313" key="2">
    <source>
        <dbReference type="EMBL" id="OIT25958.1"/>
    </source>
</evidence>
<reference evidence="2" key="1">
    <citation type="submission" date="2016-11" db="EMBL/GenBank/DDBJ databases">
        <title>The genome of Nicotiana attenuata.</title>
        <authorList>
            <person name="Xu S."/>
            <person name="Brockmoeller T."/>
            <person name="Gaquerel E."/>
            <person name="Navarro A."/>
            <person name="Kuhl H."/>
            <person name="Gase K."/>
            <person name="Ling Z."/>
            <person name="Zhou W."/>
            <person name="Kreitzer C."/>
            <person name="Stanke M."/>
            <person name="Tang H."/>
            <person name="Lyons E."/>
            <person name="Pandey P."/>
            <person name="Pandey S.P."/>
            <person name="Timmermann B."/>
            <person name="Baldwin I.T."/>
        </authorList>
    </citation>
    <scope>NUCLEOTIDE SEQUENCE [LARGE SCALE GENOMIC DNA]</scope>
    <source>
        <strain evidence="2">UT</strain>
    </source>
</reference>
<keyword evidence="1" id="KW-0732">Signal</keyword>
<feature type="chain" id="PRO_5012046351" description="Bifunctional inhibitor/plant lipid transfer protein/seed storage helical domain-containing protein" evidence="1">
    <location>
        <begin position="26"/>
        <end position="210"/>
    </location>
</feature>
<dbReference type="KEGG" id="nau:109215767"/>
<dbReference type="EMBL" id="MJEQ01002991">
    <property type="protein sequence ID" value="OIT25958.1"/>
    <property type="molecule type" value="Genomic_DNA"/>
</dbReference>
<proteinExistence type="predicted"/>
<dbReference type="Proteomes" id="UP000187609">
    <property type="component" value="Unassembled WGS sequence"/>
</dbReference>
<sequence>MNRGWVVFMFVMAAIALCSHQTTVAENVVTYSLSRASLPSCSNSDKSKIKKCMTNTASIDKCCPLFNRIIGTNCKCYRYAKDLDNQALITLQAYCDVNNPCKSVQRVEAEAAATISATPRPRPRPQPKCSASDEAKVKKCMTNTTSIDACCPTFQSILGRSCPCYAYAMLLDNQSLITLQAYCDVSNPCKKVQVSGDMIELARMEMEEIK</sequence>
<evidence type="ECO:0000256" key="1">
    <source>
        <dbReference type="SAM" id="SignalP"/>
    </source>
</evidence>
<protein>
    <recommendedName>
        <fullName evidence="4">Bifunctional inhibitor/plant lipid transfer protein/seed storage helical domain-containing protein</fullName>
    </recommendedName>
</protein>
<dbReference type="OrthoDB" id="1303500at2759"/>
<evidence type="ECO:0008006" key="4">
    <source>
        <dbReference type="Google" id="ProtNLM"/>
    </source>
</evidence>
<dbReference type="OMA" id="PCYAYAM"/>
<gene>
    <name evidence="2" type="ORF">A4A49_27576</name>
</gene>
<dbReference type="AlphaFoldDB" id="A0A1J6K9C7"/>
<evidence type="ECO:0000313" key="3">
    <source>
        <dbReference type="Proteomes" id="UP000187609"/>
    </source>
</evidence>
<organism evidence="2 3">
    <name type="scientific">Nicotiana attenuata</name>
    <name type="common">Coyote tobacco</name>
    <dbReference type="NCBI Taxonomy" id="49451"/>
    <lineage>
        <taxon>Eukaryota</taxon>
        <taxon>Viridiplantae</taxon>
        <taxon>Streptophyta</taxon>
        <taxon>Embryophyta</taxon>
        <taxon>Tracheophyta</taxon>
        <taxon>Spermatophyta</taxon>
        <taxon>Magnoliopsida</taxon>
        <taxon>eudicotyledons</taxon>
        <taxon>Gunneridae</taxon>
        <taxon>Pentapetalae</taxon>
        <taxon>asterids</taxon>
        <taxon>lamiids</taxon>
        <taxon>Solanales</taxon>
        <taxon>Solanaceae</taxon>
        <taxon>Nicotianoideae</taxon>
        <taxon>Nicotianeae</taxon>
        <taxon>Nicotiana</taxon>
    </lineage>
</organism>
<name>A0A1J6K9C7_NICAT</name>
<accession>A0A1J6K9C7</accession>